<feature type="compositionally biased region" description="Polar residues" evidence="10">
    <location>
        <begin position="524"/>
        <end position="536"/>
    </location>
</feature>
<feature type="compositionally biased region" description="Polar residues" evidence="10">
    <location>
        <begin position="459"/>
        <end position="482"/>
    </location>
</feature>
<dbReference type="GO" id="GO:0005634">
    <property type="term" value="C:nucleus"/>
    <property type="evidence" value="ECO:0007669"/>
    <property type="project" value="UniProtKB-SubCell"/>
</dbReference>
<keyword evidence="4 9" id="KW-0863">Zinc-finger</keyword>
<dbReference type="SMART" id="SM00355">
    <property type="entry name" value="ZnF_C2H2"/>
    <property type="match status" value="5"/>
</dbReference>
<evidence type="ECO:0000256" key="1">
    <source>
        <dbReference type="ARBA" id="ARBA00004123"/>
    </source>
</evidence>
<sequence>VKVKTETDEGPSEMADAEMREEKPARLPLRPKKVVDAESNTTDSEPSKFTCETCKKTYSSAWSLMQHAQREHGLKIYVTPKERPITPSPSSKQPRGEDRLRENLLDTLGQQRSHPSAPHLPLHKPTLPLGLQGPFKADESHQRDLENLRTPPSVTLATNSDGPLSSSHSSPHTPFMFPRMPTFERHPLSPISRISPFSRPPGTDFRMDFPSDPFSHRSNLQSFVSLPTFDPGPSSPFHSPFQRSRIEGLDFYSQRLRELATSSSTSPPVRKRTPPFSTPVSVSPGNLFSTVTPPATTNIVAAEAEKKQESPGTHGAGSVTPPAKHKSCEFCGKAFRFQSNLIVHRRSHTGEKPFKCPIELAARLFNKRIEQTITNELSKEEHAPPSNLQDKASLLSEVMEKTGLKNIQTYNEAFQQAIAENKKQDSNDSCSRNMSETEEEAKHGENQLGTSRENKSEQDSNSLSLPNSVKTEPSENSTNISSFPPRIRGMENFYANLWFPPTVPPPDFYSSRFPLSSFPLEGDLNQNGFNSSNNPESALKSIESPKPGPSNRLATNGTPTPRKDRRNDTCEYCGKIFKNCSNLTVHRRSHTGEKPYKCALCSYACAQSSKLTRHMKTHGRLGKDVYKCKFCGMPFSVPSTLEKHMRKCVENHQARLLHETESDSSASVSNI</sequence>
<feature type="region of interest" description="Disordered" evidence="10">
    <location>
        <begin position="524"/>
        <end position="565"/>
    </location>
</feature>
<dbReference type="PROSITE" id="PS50157">
    <property type="entry name" value="ZINC_FINGER_C2H2_2"/>
    <property type="match status" value="5"/>
</dbReference>
<evidence type="ECO:0000256" key="7">
    <source>
        <dbReference type="ARBA" id="ARBA00023163"/>
    </source>
</evidence>
<dbReference type="PANTHER" id="PTHR45993:SF6">
    <property type="entry name" value="C2H2-TYPE DOMAIN-CONTAINING PROTEIN"/>
    <property type="match status" value="1"/>
</dbReference>
<feature type="region of interest" description="Disordered" evidence="10">
    <location>
        <begin position="1"/>
        <end position="50"/>
    </location>
</feature>
<accession>A0ABD3WMV6</accession>
<evidence type="ECO:0000256" key="9">
    <source>
        <dbReference type="PROSITE-ProRule" id="PRU00042"/>
    </source>
</evidence>
<reference evidence="12 13" key="1">
    <citation type="submission" date="2024-11" db="EMBL/GenBank/DDBJ databases">
        <title>Chromosome-level genome assembly of the freshwater bivalve Anodonta woodiana.</title>
        <authorList>
            <person name="Chen X."/>
        </authorList>
    </citation>
    <scope>NUCLEOTIDE SEQUENCE [LARGE SCALE GENOMIC DNA]</scope>
    <source>
        <strain evidence="12">MN2024</strain>
        <tissue evidence="12">Gills</tissue>
    </source>
</reference>
<feature type="non-terminal residue" evidence="12">
    <location>
        <position position="1"/>
    </location>
</feature>
<evidence type="ECO:0000256" key="4">
    <source>
        <dbReference type="ARBA" id="ARBA00022771"/>
    </source>
</evidence>
<protein>
    <recommendedName>
        <fullName evidence="11">C2H2-type domain-containing protein</fullName>
    </recommendedName>
</protein>
<feature type="compositionally biased region" description="Polar residues" evidence="10">
    <location>
        <begin position="150"/>
        <end position="164"/>
    </location>
</feature>
<keyword evidence="5" id="KW-0862">Zinc</keyword>
<dbReference type="AlphaFoldDB" id="A0ABD3WMV6"/>
<keyword evidence="8" id="KW-0539">Nucleus</keyword>
<feature type="region of interest" description="Disordered" evidence="10">
    <location>
        <begin position="77"/>
        <end position="98"/>
    </location>
</feature>
<dbReference type="Proteomes" id="UP001634394">
    <property type="component" value="Unassembled WGS sequence"/>
</dbReference>
<feature type="region of interest" description="Disordered" evidence="10">
    <location>
        <begin position="259"/>
        <end position="288"/>
    </location>
</feature>
<gene>
    <name evidence="12" type="ORF">ACJMK2_037135</name>
</gene>
<comment type="caution">
    <text evidence="12">The sequence shown here is derived from an EMBL/GenBank/DDBJ whole genome shotgun (WGS) entry which is preliminary data.</text>
</comment>
<evidence type="ECO:0000256" key="3">
    <source>
        <dbReference type="ARBA" id="ARBA00022737"/>
    </source>
</evidence>
<dbReference type="SUPFAM" id="SSF57667">
    <property type="entry name" value="beta-beta-alpha zinc fingers"/>
    <property type="match status" value="3"/>
</dbReference>
<feature type="domain" description="C2H2-type" evidence="11">
    <location>
        <begin position="626"/>
        <end position="652"/>
    </location>
</feature>
<keyword evidence="13" id="KW-1185">Reference proteome</keyword>
<feature type="domain" description="C2H2-type" evidence="11">
    <location>
        <begin position="49"/>
        <end position="72"/>
    </location>
</feature>
<evidence type="ECO:0000313" key="13">
    <source>
        <dbReference type="Proteomes" id="UP001634394"/>
    </source>
</evidence>
<feature type="domain" description="C2H2-type" evidence="11">
    <location>
        <begin position="326"/>
        <end position="353"/>
    </location>
</feature>
<comment type="subcellular location">
    <subcellularLocation>
        <location evidence="1">Nucleus</location>
    </subcellularLocation>
</comment>
<feature type="region of interest" description="Disordered" evidence="10">
    <location>
        <begin position="110"/>
        <end position="171"/>
    </location>
</feature>
<feature type="region of interest" description="Disordered" evidence="10">
    <location>
        <begin position="420"/>
        <end position="485"/>
    </location>
</feature>
<feature type="domain" description="C2H2-type" evidence="11">
    <location>
        <begin position="568"/>
        <end position="595"/>
    </location>
</feature>
<name>A0ABD3WMV6_SINWO</name>
<feature type="domain" description="C2H2-type" evidence="11">
    <location>
        <begin position="596"/>
        <end position="618"/>
    </location>
</feature>
<dbReference type="FunFam" id="3.30.160.60:FF:000106">
    <property type="entry name" value="B-cell lymphoma/leukemia 11A isoform X2"/>
    <property type="match status" value="1"/>
</dbReference>
<keyword evidence="7" id="KW-0804">Transcription</keyword>
<keyword evidence="6" id="KW-0805">Transcription regulation</keyword>
<dbReference type="PROSITE" id="PS00028">
    <property type="entry name" value="ZINC_FINGER_C2H2_1"/>
    <property type="match status" value="4"/>
</dbReference>
<evidence type="ECO:0000256" key="10">
    <source>
        <dbReference type="SAM" id="MobiDB-lite"/>
    </source>
</evidence>
<feature type="compositionally biased region" description="Low complexity" evidence="10">
    <location>
        <begin position="119"/>
        <end position="131"/>
    </location>
</feature>
<evidence type="ECO:0000256" key="6">
    <source>
        <dbReference type="ARBA" id="ARBA00023015"/>
    </source>
</evidence>
<evidence type="ECO:0000313" key="12">
    <source>
        <dbReference type="EMBL" id="KAL3874072.1"/>
    </source>
</evidence>
<evidence type="ECO:0000256" key="8">
    <source>
        <dbReference type="ARBA" id="ARBA00023242"/>
    </source>
</evidence>
<dbReference type="FunFam" id="3.30.160.60:FF:000037">
    <property type="entry name" value="B-cell lymphoma/leukemia 11A isoform X1"/>
    <property type="match status" value="1"/>
</dbReference>
<dbReference type="InterPro" id="IPR013087">
    <property type="entry name" value="Znf_C2H2_type"/>
</dbReference>
<organism evidence="12 13">
    <name type="scientific">Sinanodonta woodiana</name>
    <name type="common">Chinese pond mussel</name>
    <name type="synonym">Anodonta woodiana</name>
    <dbReference type="NCBI Taxonomy" id="1069815"/>
    <lineage>
        <taxon>Eukaryota</taxon>
        <taxon>Metazoa</taxon>
        <taxon>Spiralia</taxon>
        <taxon>Lophotrochozoa</taxon>
        <taxon>Mollusca</taxon>
        <taxon>Bivalvia</taxon>
        <taxon>Autobranchia</taxon>
        <taxon>Heteroconchia</taxon>
        <taxon>Palaeoheterodonta</taxon>
        <taxon>Unionida</taxon>
        <taxon>Unionoidea</taxon>
        <taxon>Unionidae</taxon>
        <taxon>Unioninae</taxon>
        <taxon>Sinanodonta</taxon>
    </lineage>
</organism>
<dbReference type="PANTHER" id="PTHR45993">
    <property type="entry name" value="B-CELL LYMPHOMA/LEUKEMIA 11"/>
    <property type="match status" value="1"/>
</dbReference>
<feature type="compositionally biased region" description="Low complexity" evidence="10">
    <location>
        <begin position="274"/>
        <end position="284"/>
    </location>
</feature>
<keyword evidence="3" id="KW-0677">Repeat</keyword>
<feature type="region of interest" description="Disordered" evidence="10">
    <location>
        <begin position="304"/>
        <end position="323"/>
    </location>
</feature>
<feature type="compositionally biased region" description="Basic and acidic residues" evidence="10">
    <location>
        <begin position="136"/>
        <end position="147"/>
    </location>
</feature>
<evidence type="ECO:0000256" key="5">
    <source>
        <dbReference type="ARBA" id="ARBA00022833"/>
    </source>
</evidence>
<proteinExistence type="predicted"/>
<evidence type="ECO:0000259" key="11">
    <source>
        <dbReference type="PROSITE" id="PS50157"/>
    </source>
</evidence>
<dbReference type="Pfam" id="PF00096">
    <property type="entry name" value="zf-C2H2"/>
    <property type="match status" value="5"/>
</dbReference>
<keyword evidence="2" id="KW-0479">Metal-binding</keyword>
<dbReference type="EMBL" id="JBJQND010000006">
    <property type="protein sequence ID" value="KAL3874072.1"/>
    <property type="molecule type" value="Genomic_DNA"/>
</dbReference>
<dbReference type="InterPro" id="IPR051497">
    <property type="entry name" value="Dev/Hematopoietic_TF"/>
</dbReference>
<dbReference type="InterPro" id="IPR036236">
    <property type="entry name" value="Znf_C2H2_sf"/>
</dbReference>
<dbReference type="FunFam" id="3.30.160.60:FF:001175">
    <property type="entry name" value="Zinc finger, C2H2 type"/>
    <property type="match status" value="1"/>
</dbReference>
<dbReference type="GO" id="GO:0008270">
    <property type="term" value="F:zinc ion binding"/>
    <property type="evidence" value="ECO:0007669"/>
    <property type="project" value="UniProtKB-KW"/>
</dbReference>
<dbReference type="Gene3D" id="3.30.160.60">
    <property type="entry name" value="Classic Zinc Finger"/>
    <property type="match status" value="4"/>
</dbReference>
<evidence type="ECO:0000256" key="2">
    <source>
        <dbReference type="ARBA" id="ARBA00022723"/>
    </source>
</evidence>